<dbReference type="Proteomes" id="UP000584415">
    <property type="component" value="Unassembled WGS sequence"/>
</dbReference>
<dbReference type="GO" id="GO:0000800">
    <property type="term" value="C:lateral element"/>
    <property type="evidence" value="ECO:0007669"/>
    <property type="project" value="TreeGrafter"/>
</dbReference>
<dbReference type="PANTHER" id="PTHR28575:SF1">
    <property type="entry name" value="MEIOSIS-SPECIFIC PROTEIN MEI4"/>
    <property type="match status" value="1"/>
</dbReference>
<keyword evidence="4" id="KW-1185">Reference proteome</keyword>
<dbReference type="Pfam" id="PF13971">
    <property type="entry name" value="Mei4"/>
    <property type="match status" value="1"/>
</dbReference>
<evidence type="ECO:0000256" key="1">
    <source>
        <dbReference type="ARBA" id="ARBA00023254"/>
    </source>
</evidence>
<organism evidence="3 4">
    <name type="scientific">Platysteira castanea</name>
    <dbReference type="NCBI Taxonomy" id="1160851"/>
    <lineage>
        <taxon>Eukaryota</taxon>
        <taxon>Metazoa</taxon>
        <taxon>Chordata</taxon>
        <taxon>Craniata</taxon>
        <taxon>Vertebrata</taxon>
        <taxon>Euteleostomi</taxon>
        <taxon>Archelosauria</taxon>
        <taxon>Archosauria</taxon>
        <taxon>Dinosauria</taxon>
        <taxon>Saurischia</taxon>
        <taxon>Theropoda</taxon>
        <taxon>Coelurosauria</taxon>
        <taxon>Aves</taxon>
        <taxon>Neognathae</taxon>
        <taxon>Neoaves</taxon>
        <taxon>Telluraves</taxon>
        <taxon>Australaves</taxon>
        <taxon>Passeriformes</taxon>
        <taxon>Corvoidea</taxon>
        <taxon>Platysteiridae</taxon>
        <taxon>Platysteira</taxon>
    </lineage>
</organism>
<gene>
    <name evidence="3" type="primary">Mei4</name>
    <name evidence="3" type="ORF">DYACAS_R01393</name>
</gene>
<dbReference type="GO" id="GO:0007283">
    <property type="term" value="P:spermatogenesis"/>
    <property type="evidence" value="ECO:0007669"/>
    <property type="project" value="TreeGrafter"/>
</dbReference>
<feature type="non-terminal residue" evidence="3">
    <location>
        <position position="380"/>
    </location>
</feature>
<evidence type="ECO:0000256" key="2">
    <source>
        <dbReference type="ARBA" id="ARBA00093453"/>
    </source>
</evidence>
<dbReference type="GO" id="GO:0042138">
    <property type="term" value="P:meiotic DNA double-strand break formation"/>
    <property type="evidence" value="ECO:0007669"/>
    <property type="project" value="InterPro"/>
</dbReference>
<evidence type="ECO:0000313" key="4">
    <source>
        <dbReference type="Proteomes" id="UP000584415"/>
    </source>
</evidence>
<dbReference type="EMBL" id="VYXC01010634">
    <property type="protein sequence ID" value="NWU29695.1"/>
    <property type="molecule type" value="Genomic_DNA"/>
</dbReference>
<reference evidence="3 4" key="1">
    <citation type="submission" date="2019-09" db="EMBL/GenBank/DDBJ databases">
        <title>Bird 10,000 Genomes (B10K) Project - Family phase.</title>
        <authorList>
            <person name="Zhang G."/>
        </authorList>
    </citation>
    <scope>NUCLEOTIDE SEQUENCE [LARGE SCALE GENOMIC DNA]</scope>
    <source>
        <strain evidence="3">B10K-DU-001-71</strain>
        <tissue evidence="3">Muscle</tissue>
    </source>
</reference>
<dbReference type="AlphaFoldDB" id="A0A7K5VNI6"/>
<dbReference type="GO" id="GO:0006310">
    <property type="term" value="P:DNA recombination"/>
    <property type="evidence" value="ECO:0007669"/>
    <property type="project" value="InterPro"/>
</dbReference>
<name>A0A7K5VNI6_9CORV</name>
<protein>
    <submittedName>
        <fullName evidence="3">MEI4 protein</fullName>
    </submittedName>
</protein>
<comment type="similarity">
    <text evidence="2">Belongs to the MEI4L family.</text>
</comment>
<dbReference type="PANTHER" id="PTHR28575">
    <property type="entry name" value="MEIOSIS-SPECIFIC PROTEIN MEI4"/>
    <property type="match status" value="1"/>
</dbReference>
<sequence>YLKISKLALAFAIIHSKPPEKSSREYTEYLAKAVSKQDFGWKWKVEVLEAEVLRLRQELLLNRISPRFCMENRKQDTSAETLLDRESINPTSYSSQLEDSGCDVCNGSAFDSLGIASDFHRSEHVNTSKLWLERVPPLNLCHTSKEESLTAPVQFFQRLLEIRKLSEGGVLQADFSELENDSFTICNSVSQLLDGLTVFYNSPKFPAPSFLTEGICVLISLITDTKLSNHVLKKCFKKMAEFKKNLIQIILRNRSVNRFQALHSVSQTLGLLGRNNIVRNSLISLLLSEVRQFAEQLLQVQSMYDITQYENIFLLCMILEQLLQNETQESNISSSDYGAEEKLKFLKNLDQIILHLSDEFPLFSLYLWRVSVLLNSGQMQ</sequence>
<dbReference type="InterPro" id="IPR025888">
    <property type="entry name" value="MEI4"/>
</dbReference>
<proteinExistence type="inferred from homology"/>
<evidence type="ECO:0000313" key="3">
    <source>
        <dbReference type="EMBL" id="NWU29695.1"/>
    </source>
</evidence>
<feature type="non-terminal residue" evidence="3">
    <location>
        <position position="1"/>
    </location>
</feature>
<comment type="caution">
    <text evidence="3">The sequence shown here is derived from an EMBL/GenBank/DDBJ whole genome shotgun (WGS) entry which is preliminary data.</text>
</comment>
<dbReference type="GO" id="GO:0007129">
    <property type="term" value="P:homologous chromosome pairing at meiosis"/>
    <property type="evidence" value="ECO:0007669"/>
    <property type="project" value="TreeGrafter"/>
</dbReference>
<accession>A0A7K5VNI6</accession>
<keyword evidence="1" id="KW-0469">Meiosis</keyword>
<dbReference type="GO" id="GO:0048477">
    <property type="term" value="P:oogenesis"/>
    <property type="evidence" value="ECO:0007669"/>
    <property type="project" value="TreeGrafter"/>
</dbReference>